<proteinExistence type="predicted"/>
<organism evidence="2 3">
    <name type="scientific">Ralstonia pseudosolanacearum</name>
    <dbReference type="NCBI Taxonomy" id="1310165"/>
    <lineage>
        <taxon>Bacteria</taxon>
        <taxon>Pseudomonadati</taxon>
        <taxon>Pseudomonadota</taxon>
        <taxon>Betaproteobacteria</taxon>
        <taxon>Burkholderiales</taxon>
        <taxon>Burkholderiaceae</taxon>
        <taxon>Ralstonia</taxon>
        <taxon>Ralstonia solanacearum species complex</taxon>
    </lineage>
</organism>
<dbReference type="EMBL" id="RJTL01000020">
    <property type="protein sequence ID" value="RNM06000.1"/>
    <property type="molecule type" value="Genomic_DNA"/>
</dbReference>
<dbReference type="AlphaFoldDB" id="A0A454TQR4"/>
<dbReference type="Proteomes" id="UP000271222">
    <property type="component" value="Unassembled WGS sequence"/>
</dbReference>
<accession>A0A454TQR4</accession>
<evidence type="ECO:0000313" key="2">
    <source>
        <dbReference type="EMBL" id="RNM06000.1"/>
    </source>
</evidence>
<feature type="compositionally biased region" description="Basic residues" evidence="1">
    <location>
        <begin position="50"/>
        <end position="72"/>
    </location>
</feature>
<comment type="caution">
    <text evidence="2">The sequence shown here is derived from an EMBL/GenBank/DDBJ whole genome shotgun (WGS) entry which is preliminary data.</text>
</comment>
<protein>
    <submittedName>
        <fullName evidence="2">Uncharacterized protein</fullName>
    </submittedName>
</protein>
<name>A0A454TQR4_9RALS</name>
<gene>
    <name evidence="2" type="ORF">EGA29_13600</name>
</gene>
<evidence type="ECO:0000256" key="1">
    <source>
        <dbReference type="SAM" id="MobiDB-lite"/>
    </source>
</evidence>
<sequence length="106" mass="11484">MAAAIIALGCARRRAADTSAPDPRPTPPRTVVHTMPGLSPPVSGAAESRLRRRPSSGRRAHASHRLSAHRSARAADIHQDNVQGRRARRPRGTRTSNNIMQWGVCP</sequence>
<evidence type="ECO:0000313" key="3">
    <source>
        <dbReference type="Proteomes" id="UP000271222"/>
    </source>
</evidence>
<feature type="region of interest" description="Disordered" evidence="1">
    <location>
        <begin position="10"/>
        <end position="106"/>
    </location>
</feature>
<reference evidence="2 3" key="1">
    <citation type="submission" date="2018-10" db="EMBL/GenBank/DDBJ databases">
        <title>Draft Genome Sequence of Ralstonia pseudosolanacearum (R. solanacearum phylotype I) Strain Tg03 Isolated from Luffa cylindrica in China.</title>
        <authorList>
            <person name="Yuan G.-Q."/>
            <person name="Li Q.-Q."/>
            <person name="Zhang Y.-W."/>
        </authorList>
    </citation>
    <scope>NUCLEOTIDE SEQUENCE [LARGE SCALE GENOMIC DNA]</scope>
    <source>
        <strain evidence="2 3">Tg03</strain>
    </source>
</reference>